<accession>A0A6L6QIG8</accession>
<dbReference type="Pfam" id="PF02525">
    <property type="entry name" value="Flavodoxin_2"/>
    <property type="match status" value="1"/>
</dbReference>
<dbReference type="EMBL" id="WNKX01000010">
    <property type="protein sequence ID" value="MTW11910.1"/>
    <property type="molecule type" value="Genomic_DNA"/>
</dbReference>
<evidence type="ECO:0000256" key="1">
    <source>
        <dbReference type="ARBA" id="ARBA00006252"/>
    </source>
</evidence>
<comment type="similarity">
    <text evidence="1">Belongs to the NAD(P)H dehydrogenase (quinone) family.</text>
</comment>
<evidence type="ECO:0000313" key="5">
    <source>
        <dbReference type="Proteomes" id="UP000472320"/>
    </source>
</evidence>
<dbReference type="InterPro" id="IPR029039">
    <property type="entry name" value="Flavoprotein-like_sf"/>
</dbReference>
<keyword evidence="2" id="KW-0560">Oxidoreductase</keyword>
<comment type="caution">
    <text evidence="4">The sequence shown here is derived from an EMBL/GenBank/DDBJ whole genome shotgun (WGS) entry which is preliminary data.</text>
</comment>
<dbReference type="PANTHER" id="PTHR10204:SF34">
    <property type="entry name" value="NAD(P)H DEHYDROGENASE [QUINONE] 1 ISOFORM 1"/>
    <property type="match status" value="1"/>
</dbReference>
<dbReference type="Proteomes" id="UP000472320">
    <property type="component" value="Unassembled WGS sequence"/>
</dbReference>
<evidence type="ECO:0000259" key="3">
    <source>
        <dbReference type="Pfam" id="PF02525"/>
    </source>
</evidence>
<sequence length="279" mass="30502">MQKVLIVHAHPEPTSVTSQLAEIASETLKAQGHEVMRSDLYGMGWKAVFDGRDFPVRANQERLSFIDESGHAFAKGLQTPDVEEEQRKILAADAVILVFPLWWFSMPAIMKGWIDRVWAFGLAYGFEGAGNTYRYGEGGFAGKRAMLGVSVGGPAQDYSARGINGPLDQLLFPITHGTLFFPGMQVLPTFAVYGAGSIDAEGMAAAEAAWRSRVERLFDDAPLAFRPQNGGDYPDRHVLADHVAPHLSGLVAHIDHEPAEKKKAAEAAFPVQREEELSP</sequence>
<dbReference type="InterPro" id="IPR003680">
    <property type="entry name" value="Flavodoxin_fold"/>
</dbReference>
<proteinExistence type="inferred from homology"/>
<reference evidence="4 5" key="1">
    <citation type="submission" date="2019-11" db="EMBL/GenBank/DDBJ databases">
        <title>Type strains purchased from KCTC, JCM and DSMZ.</title>
        <authorList>
            <person name="Lu H."/>
        </authorList>
    </citation>
    <scope>NUCLEOTIDE SEQUENCE [LARGE SCALE GENOMIC DNA]</scope>
    <source>
        <strain evidence="4 5">JCM 31587</strain>
    </source>
</reference>
<dbReference type="GO" id="GO:0005829">
    <property type="term" value="C:cytosol"/>
    <property type="evidence" value="ECO:0007669"/>
    <property type="project" value="TreeGrafter"/>
</dbReference>
<dbReference type="AlphaFoldDB" id="A0A6L6QIG8"/>
<evidence type="ECO:0000313" key="4">
    <source>
        <dbReference type="EMBL" id="MTW11910.1"/>
    </source>
</evidence>
<dbReference type="OrthoDB" id="9798454at2"/>
<keyword evidence="5" id="KW-1185">Reference proteome</keyword>
<feature type="domain" description="Flavodoxin-like fold" evidence="3">
    <location>
        <begin position="3"/>
        <end position="213"/>
    </location>
</feature>
<dbReference type="SUPFAM" id="SSF52218">
    <property type="entry name" value="Flavoproteins"/>
    <property type="match status" value="1"/>
</dbReference>
<name>A0A6L6QIG8_9BURK</name>
<organism evidence="4 5">
    <name type="scientific">Massilia eburnea</name>
    <dbReference type="NCBI Taxonomy" id="1776165"/>
    <lineage>
        <taxon>Bacteria</taxon>
        <taxon>Pseudomonadati</taxon>
        <taxon>Pseudomonadota</taxon>
        <taxon>Betaproteobacteria</taxon>
        <taxon>Burkholderiales</taxon>
        <taxon>Oxalobacteraceae</taxon>
        <taxon>Telluria group</taxon>
        <taxon>Massilia</taxon>
    </lineage>
</organism>
<dbReference type="RefSeq" id="WP_155454854.1">
    <property type="nucleotide sequence ID" value="NZ_WNKX01000010.1"/>
</dbReference>
<gene>
    <name evidence="4" type="ORF">GM658_14995</name>
</gene>
<dbReference type="InterPro" id="IPR051545">
    <property type="entry name" value="NAD(P)H_dehydrogenase_qn"/>
</dbReference>
<evidence type="ECO:0000256" key="2">
    <source>
        <dbReference type="ARBA" id="ARBA00023002"/>
    </source>
</evidence>
<dbReference type="GO" id="GO:0003955">
    <property type="term" value="F:NAD(P)H dehydrogenase (quinone) activity"/>
    <property type="evidence" value="ECO:0007669"/>
    <property type="project" value="TreeGrafter"/>
</dbReference>
<protein>
    <submittedName>
        <fullName evidence="4">Flavodoxin family protein</fullName>
    </submittedName>
</protein>
<dbReference type="Gene3D" id="3.40.50.360">
    <property type="match status" value="1"/>
</dbReference>
<dbReference type="PANTHER" id="PTHR10204">
    <property type="entry name" value="NAD P H OXIDOREDUCTASE-RELATED"/>
    <property type="match status" value="1"/>
</dbReference>